<evidence type="ECO:0000256" key="7">
    <source>
        <dbReference type="PROSITE-ProRule" id="PRU10060"/>
    </source>
</evidence>
<dbReference type="EMBL" id="AP012050">
    <property type="protein sequence ID" value="BAM46669.1"/>
    <property type="molecule type" value="Genomic_DNA"/>
</dbReference>
<feature type="active site" evidence="7">
    <location>
        <position position="520"/>
    </location>
</feature>
<dbReference type="RefSeq" id="WP_015009274.1">
    <property type="nucleotide sequence ID" value="NC_018704.1"/>
</dbReference>
<evidence type="ECO:0000313" key="12">
    <source>
        <dbReference type="Proteomes" id="UP000006294"/>
    </source>
</evidence>
<evidence type="ECO:0000256" key="6">
    <source>
        <dbReference type="PROSITE-ProRule" id="PRU10059"/>
    </source>
</evidence>
<dbReference type="AlphaFoldDB" id="K0IWG4"/>
<evidence type="ECO:0000256" key="8">
    <source>
        <dbReference type="RuleBase" id="RU361166"/>
    </source>
</evidence>
<keyword evidence="5 6" id="KW-0624">Polysaccharide degradation</keyword>
<proteinExistence type="inferred from homology"/>
<feature type="domain" description="Cellulase Ig-like" evidence="10">
    <location>
        <begin position="6"/>
        <end position="83"/>
    </location>
</feature>
<evidence type="ECO:0000256" key="5">
    <source>
        <dbReference type="ARBA" id="ARBA00023326"/>
    </source>
</evidence>
<dbReference type="Pfam" id="PF00759">
    <property type="entry name" value="Glyco_hydro_9"/>
    <property type="match status" value="1"/>
</dbReference>
<dbReference type="EC" id="3.2.1.4" evidence="8"/>
<sequence length="536" mass="59872">MSLVRQIKVNQLGYPVDADKIAVLTAKCSEFEVVNQKTKKIVYRGELSEPIEDQASNEVVYHADFSNVSDSGHYYIQADGVRSATFLISDNPYFEARQGILKAFYFFRCGMELTEEYAGEWAHKACHLAESIVFDNQECKLDGTGGWHDAGDYGKYTVPGAKAVADLLLAYELRPNAFNQAIPIPETDGVIPDILHECRYELDWLLKMQELETGAVYHKLTTLEFPGLDVMPEDDLDPQYLTPVSATATGTFAATMAMAARIYKPFDQEFAAVCLERAEKAWQWLLMNPDVPGFKNPVEITTGEYGDEDDRDERFWAAAELYRTTGNENYHQALIELADEDFSKTEFGWADMGGYGTTAYLLNGKALSNHDVYQKLMSELIHEAEKLLNNCSKDGYLISLENEDYVWGSNMGVMNKAMTLLLAHHFTGNVAYKNCALDHVHYLFGRNALDISYVTGFGDRPVMEPHHRPSVGDQVDAPVPGLVSGGPNAGLQDEYAAAHLQGKAPAKCFVDHEDSYATNEVTVYWNSPALFVLAHF</sequence>
<feature type="active site" evidence="6">
    <location>
        <position position="466"/>
    </location>
</feature>
<dbReference type="PROSITE" id="PS00592">
    <property type="entry name" value="GH9_2"/>
    <property type="match status" value="1"/>
</dbReference>
<evidence type="ECO:0000256" key="1">
    <source>
        <dbReference type="ARBA" id="ARBA00007072"/>
    </source>
</evidence>
<dbReference type="CDD" id="cd02850">
    <property type="entry name" value="E_set_Cellulase_N"/>
    <property type="match status" value="1"/>
</dbReference>
<evidence type="ECO:0000256" key="2">
    <source>
        <dbReference type="ARBA" id="ARBA00022801"/>
    </source>
</evidence>
<evidence type="ECO:0000256" key="4">
    <source>
        <dbReference type="ARBA" id="ARBA00023295"/>
    </source>
</evidence>
<feature type="active site" evidence="7">
    <location>
        <position position="511"/>
    </location>
</feature>
<evidence type="ECO:0000313" key="11">
    <source>
        <dbReference type="EMBL" id="BAM46669.1"/>
    </source>
</evidence>
<reference evidence="11 12" key="1">
    <citation type="submission" date="2011-01" db="EMBL/GenBank/DDBJ databases">
        <title>Whole genome sequence of Amphibacillus xylinus NBRC 15112.</title>
        <authorList>
            <person name="Nakazawa H."/>
            <person name="Katano Y."/>
            <person name="Nakamura S."/>
            <person name="Sasagawa M."/>
            <person name="Fukada J."/>
            <person name="Arai T."/>
            <person name="Sasakura N."/>
            <person name="Mochizuki D."/>
            <person name="Hosoyama A."/>
            <person name="Harada K."/>
            <person name="Horikawa H."/>
            <person name="Kato Y."/>
            <person name="Harada T."/>
            <person name="Sasaki K."/>
            <person name="Sekiguchi M."/>
            <person name="Hodoyama M."/>
            <person name="Nishiko R."/>
            <person name="Narita H."/>
            <person name="Hanamaki A."/>
            <person name="Hata C."/>
            <person name="Konno Y."/>
            <person name="Niimura Y."/>
            <person name="Yamazaki S."/>
            <person name="Fujita N."/>
        </authorList>
    </citation>
    <scope>NUCLEOTIDE SEQUENCE [LARGE SCALE GENOMIC DNA]</scope>
    <source>
        <strain evidence="12">ATCC 51415 / DSM 6626 / JCM 7361 / LMG 17667 / NBRC 15112 / Ep01</strain>
    </source>
</reference>
<organism evidence="11 12">
    <name type="scientific">Amphibacillus xylanus (strain ATCC 51415 / DSM 6626 / JCM 7361 / LMG 17667 / NBRC 15112 / Ep01)</name>
    <dbReference type="NCBI Taxonomy" id="698758"/>
    <lineage>
        <taxon>Bacteria</taxon>
        <taxon>Bacillati</taxon>
        <taxon>Bacillota</taxon>
        <taxon>Bacilli</taxon>
        <taxon>Bacillales</taxon>
        <taxon>Bacillaceae</taxon>
        <taxon>Amphibacillus</taxon>
    </lineage>
</organism>
<keyword evidence="12" id="KW-1185">Reference proteome</keyword>
<dbReference type="KEGG" id="axl:AXY_05370"/>
<dbReference type="PATRIC" id="fig|698758.3.peg.537"/>
<dbReference type="Pfam" id="PF02927">
    <property type="entry name" value="CelD_N"/>
    <property type="match status" value="1"/>
</dbReference>
<dbReference type="PANTHER" id="PTHR22298">
    <property type="entry name" value="ENDO-1,4-BETA-GLUCANASE"/>
    <property type="match status" value="1"/>
</dbReference>
<accession>K0IWG4</accession>
<dbReference type="GO" id="GO:0030245">
    <property type="term" value="P:cellulose catabolic process"/>
    <property type="evidence" value="ECO:0007669"/>
    <property type="project" value="UniProtKB-KW"/>
</dbReference>
<keyword evidence="2 6" id="KW-0378">Hydrolase</keyword>
<dbReference type="Proteomes" id="UP000006294">
    <property type="component" value="Chromosome"/>
</dbReference>
<evidence type="ECO:0000259" key="10">
    <source>
        <dbReference type="Pfam" id="PF02927"/>
    </source>
</evidence>
<dbReference type="Gene3D" id="2.60.40.10">
    <property type="entry name" value="Immunoglobulins"/>
    <property type="match status" value="1"/>
</dbReference>
<keyword evidence="3 6" id="KW-0119">Carbohydrate metabolism</keyword>
<dbReference type="STRING" id="698758.AXY_05370"/>
<dbReference type="InterPro" id="IPR018221">
    <property type="entry name" value="Glyco_hydro_9_His_AS"/>
</dbReference>
<dbReference type="InterPro" id="IPR001701">
    <property type="entry name" value="Glyco_hydro_9"/>
</dbReference>
<keyword evidence="4 6" id="KW-0326">Glycosidase</keyword>
<keyword evidence="8" id="KW-0136">Cellulose degradation</keyword>
<dbReference type="Gene3D" id="1.50.10.10">
    <property type="match status" value="1"/>
</dbReference>
<dbReference type="InterPro" id="IPR014756">
    <property type="entry name" value="Ig_E-set"/>
</dbReference>
<dbReference type="OrthoDB" id="9758662at2"/>
<protein>
    <recommendedName>
        <fullName evidence="8">Endoglucanase</fullName>
        <ecNumber evidence="8">3.2.1.4</ecNumber>
    </recommendedName>
</protein>
<comment type="similarity">
    <text evidence="1 6 8">Belongs to the glycosyl hydrolase 9 (cellulase E) family.</text>
</comment>
<evidence type="ECO:0000256" key="3">
    <source>
        <dbReference type="ARBA" id="ARBA00023277"/>
    </source>
</evidence>
<evidence type="ECO:0000259" key="9">
    <source>
        <dbReference type="Pfam" id="PF00759"/>
    </source>
</evidence>
<gene>
    <name evidence="11" type="primary">celA</name>
    <name evidence="11" type="ordered locus">AXY_05370</name>
</gene>
<dbReference type="SUPFAM" id="SSF81296">
    <property type="entry name" value="E set domains"/>
    <property type="match status" value="1"/>
</dbReference>
<dbReference type="PROSITE" id="PS00698">
    <property type="entry name" value="GH9_3"/>
    <property type="match status" value="1"/>
</dbReference>
<dbReference type="InterPro" id="IPR012341">
    <property type="entry name" value="6hp_glycosidase-like_sf"/>
</dbReference>
<dbReference type="InterPro" id="IPR013783">
    <property type="entry name" value="Ig-like_fold"/>
</dbReference>
<dbReference type="GO" id="GO:0008810">
    <property type="term" value="F:cellulase activity"/>
    <property type="evidence" value="ECO:0007669"/>
    <property type="project" value="UniProtKB-EC"/>
</dbReference>
<comment type="catalytic activity">
    <reaction evidence="8">
        <text>Endohydrolysis of (1-&gt;4)-beta-D-glucosidic linkages in cellulose, lichenin and cereal beta-D-glucans.</text>
        <dbReference type="EC" id="3.2.1.4"/>
    </reaction>
</comment>
<dbReference type="HOGENOM" id="CLU_006010_2_1_9"/>
<dbReference type="eggNOG" id="COG3291">
    <property type="taxonomic scope" value="Bacteria"/>
</dbReference>
<dbReference type="InterPro" id="IPR008928">
    <property type="entry name" value="6-hairpin_glycosidase_sf"/>
</dbReference>
<feature type="domain" description="Glycoside hydrolase family 9" evidence="9">
    <location>
        <begin position="93"/>
        <end position="533"/>
    </location>
</feature>
<dbReference type="InterPro" id="IPR004197">
    <property type="entry name" value="Cellulase_Ig-like"/>
</dbReference>
<name>K0IWG4_AMPXN</name>
<dbReference type="InterPro" id="IPR033126">
    <property type="entry name" value="Glyco_hydro_9_Asp/Glu_AS"/>
</dbReference>
<dbReference type="SUPFAM" id="SSF48208">
    <property type="entry name" value="Six-hairpin glycosidases"/>
    <property type="match status" value="1"/>
</dbReference>